<keyword evidence="3" id="KW-1185">Reference proteome</keyword>
<feature type="chain" id="PRO_5012046939" evidence="1">
    <location>
        <begin position="24"/>
        <end position="228"/>
    </location>
</feature>
<accession>A0A1L8CMA0</accession>
<name>A0A1L8CMA0_9PROT</name>
<dbReference type="InterPro" id="IPR013078">
    <property type="entry name" value="His_Pase_superF_clade-1"/>
</dbReference>
<keyword evidence="1" id="KW-0732">Signal</keyword>
<comment type="caution">
    <text evidence="2">The sequence shown here is derived from an EMBL/GenBank/DDBJ whole genome shotgun (WGS) entry which is preliminary data.</text>
</comment>
<dbReference type="AlphaFoldDB" id="A0A1L8CMA0"/>
<gene>
    <name evidence="2" type="ORF">MMIC_P0999</name>
</gene>
<dbReference type="SUPFAM" id="SSF53254">
    <property type="entry name" value="Phosphoglycerate mutase-like"/>
    <property type="match status" value="1"/>
</dbReference>
<feature type="signal peptide" evidence="1">
    <location>
        <begin position="1"/>
        <end position="23"/>
    </location>
</feature>
<organism evidence="2 3">
    <name type="scientific">Mariprofundus micogutta</name>
    <dbReference type="NCBI Taxonomy" id="1921010"/>
    <lineage>
        <taxon>Bacteria</taxon>
        <taxon>Pseudomonadati</taxon>
        <taxon>Pseudomonadota</taxon>
        <taxon>Candidatius Mariprofundia</taxon>
        <taxon>Mariprofundales</taxon>
        <taxon>Mariprofundaceae</taxon>
        <taxon>Mariprofundus</taxon>
    </lineage>
</organism>
<dbReference type="Proteomes" id="UP000231632">
    <property type="component" value="Unassembled WGS sequence"/>
</dbReference>
<dbReference type="Gene3D" id="3.40.50.1240">
    <property type="entry name" value="Phosphoglycerate mutase-like"/>
    <property type="match status" value="1"/>
</dbReference>
<protein>
    <submittedName>
        <fullName evidence="2">Probable phosphoglycerate mutase</fullName>
    </submittedName>
</protein>
<dbReference type="CDD" id="cd07067">
    <property type="entry name" value="HP_PGM_like"/>
    <property type="match status" value="1"/>
</dbReference>
<evidence type="ECO:0000256" key="1">
    <source>
        <dbReference type="SAM" id="SignalP"/>
    </source>
</evidence>
<evidence type="ECO:0000313" key="3">
    <source>
        <dbReference type="Proteomes" id="UP000231632"/>
    </source>
</evidence>
<sequence>MLRITLYFSFLTALLLSAPAISAADNAVNLYYVRHAESLGNVTHVHSWYNDRTLSDKGKQQAADLARKLDAYHFDHIIVSPKYRALKTILPYLKKHGMVAEIWPELDECCWQKSRDASSASRLSLGNRIELDADLKPYFTFSHSEYEYKTRSYGDGIFQLLKASDLIKRRFAKSGKNILAIGHYHAGSRIFEILQGLEPDGRYKLRNARINHLKEADDGNFRVVSFNQ</sequence>
<dbReference type="Pfam" id="PF00300">
    <property type="entry name" value="His_Phos_1"/>
    <property type="match status" value="1"/>
</dbReference>
<reference evidence="2 3" key="1">
    <citation type="journal article" date="2017" name="Arch. Microbiol.">
        <title>Mariprofundus micogutta sp. nov., a novel iron-oxidizing zetaproteobacterium isolated from a deep-sea hydrothermal field at the Bayonnaise knoll of the Izu-Ogasawara arc, and a description of Mariprofundales ord. nov. and Zetaproteobacteria classis nov.</title>
        <authorList>
            <person name="Makita H."/>
            <person name="Tanaka E."/>
            <person name="Mitsunobu S."/>
            <person name="Miyazaki M."/>
            <person name="Nunoura T."/>
            <person name="Uematsu K."/>
            <person name="Takaki Y."/>
            <person name="Nishi S."/>
            <person name="Shimamura S."/>
            <person name="Takai K."/>
        </authorList>
    </citation>
    <scope>NUCLEOTIDE SEQUENCE [LARGE SCALE GENOMIC DNA]</scope>
    <source>
        <strain evidence="2 3">ET2</strain>
    </source>
</reference>
<dbReference type="EMBL" id="BDFD01000006">
    <property type="protein sequence ID" value="GAV20038.1"/>
    <property type="molecule type" value="Genomic_DNA"/>
</dbReference>
<dbReference type="RefSeq" id="WP_072659353.1">
    <property type="nucleotide sequence ID" value="NZ_BDFD01000006.1"/>
</dbReference>
<dbReference type="SMART" id="SM00855">
    <property type="entry name" value="PGAM"/>
    <property type="match status" value="1"/>
</dbReference>
<dbReference type="STRING" id="1921010.MMIC_P0999"/>
<dbReference type="OrthoDB" id="5293232at2"/>
<proteinExistence type="predicted"/>
<dbReference type="InterPro" id="IPR029033">
    <property type="entry name" value="His_PPase_superfam"/>
</dbReference>
<evidence type="ECO:0000313" key="2">
    <source>
        <dbReference type="EMBL" id="GAV20038.1"/>
    </source>
</evidence>